<evidence type="ECO:0000313" key="1">
    <source>
        <dbReference type="EMBL" id="MBC5754974.1"/>
    </source>
</evidence>
<reference evidence="1 2" key="1">
    <citation type="submission" date="2020-08" db="EMBL/GenBank/DDBJ databases">
        <title>Genome public.</title>
        <authorList>
            <person name="Liu C."/>
            <person name="Sun Q."/>
        </authorList>
    </citation>
    <scope>NUCLEOTIDE SEQUENCE [LARGE SCALE GENOMIC DNA]</scope>
    <source>
        <strain evidence="1 2">BX0805</strain>
    </source>
</reference>
<gene>
    <name evidence="1" type="ORF">H8Z76_13390</name>
</gene>
<dbReference type="RefSeq" id="WP_186982833.1">
    <property type="nucleotide sequence ID" value="NZ_JACOQH010000019.1"/>
</dbReference>
<comment type="caution">
    <text evidence="1">The sequence shown here is derived from an EMBL/GenBank/DDBJ whole genome shotgun (WGS) entry which is preliminary data.</text>
</comment>
<evidence type="ECO:0000313" key="2">
    <source>
        <dbReference type="Proteomes" id="UP000621540"/>
    </source>
</evidence>
<protein>
    <submittedName>
        <fullName evidence="1">Uncharacterized protein</fullName>
    </submittedName>
</protein>
<dbReference type="Proteomes" id="UP000621540">
    <property type="component" value="Unassembled WGS sequence"/>
</dbReference>
<organism evidence="1 2">
    <name type="scientific">Roseburia yibonii</name>
    <dbReference type="NCBI Taxonomy" id="2763063"/>
    <lineage>
        <taxon>Bacteria</taxon>
        <taxon>Bacillati</taxon>
        <taxon>Bacillota</taxon>
        <taxon>Clostridia</taxon>
        <taxon>Lachnospirales</taxon>
        <taxon>Lachnospiraceae</taxon>
        <taxon>Roseburia</taxon>
    </lineage>
</organism>
<sequence>MKTLEIYKNYGVLGSEKRNVFTFGAEHATATCSDKTTVAIPDGWNVFETASGRTAVTAPWGWDYDIDDVLQGNKKPYFCAMDHNMNERRAELEEITQN</sequence>
<keyword evidence="2" id="KW-1185">Reference proteome</keyword>
<name>A0ABR7IDG2_9FIRM</name>
<proteinExistence type="predicted"/>
<dbReference type="EMBL" id="JACOQH010000019">
    <property type="protein sequence ID" value="MBC5754974.1"/>
    <property type="molecule type" value="Genomic_DNA"/>
</dbReference>
<accession>A0ABR7IDG2</accession>